<dbReference type="SUPFAM" id="SSF55804">
    <property type="entry name" value="Phoshotransferase/anion transport protein"/>
    <property type="match status" value="1"/>
</dbReference>
<evidence type="ECO:0000256" key="6">
    <source>
        <dbReference type="ARBA" id="ARBA00022683"/>
    </source>
</evidence>
<comment type="caution">
    <text evidence="13">The sequence shown here is derived from an EMBL/GenBank/DDBJ whole genome shotgun (WGS) entry which is preliminary data.</text>
</comment>
<dbReference type="InterPro" id="IPR036095">
    <property type="entry name" value="PTS_EIIB-like_sf"/>
</dbReference>
<dbReference type="GO" id="GO:0016301">
    <property type="term" value="F:kinase activity"/>
    <property type="evidence" value="ECO:0007669"/>
    <property type="project" value="UniProtKB-KW"/>
</dbReference>
<dbReference type="PANTHER" id="PTHR36203">
    <property type="entry name" value="ASCORBATE-SPECIFIC PTS SYSTEM EIIA COMPONENT"/>
    <property type="match status" value="1"/>
</dbReference>
<evidence type="ECO:0000256" key="9">
    <source>
        <dbReference type="ARBA" id="ARBA00041175"/>
    </source>
</evidence>
<comment type="function">
    <text evidence="8">The phosphoenolpyruvate-dependent sugar phosphotransferase system (sugar PTS), a major carbohydrate active transport system, catalyzes the phosphorylation of incoming sugar substrates concomitantly with their translocation across the cell membrane. The enzyme II UlaABC PTS system is involved in ascorbate transport.</text>
</comment>
<dbReference type="PATRIC" id="fig|1227275.3.peg.174"/>
<dbReference type="PROSITE" id="PS51094">
    <property type="entry name" value="PTS_EIIA_TYPE_2"/>
    <property type="match status" value="1"/>
</dbReference>
<dbReference type="InterPro" id="IPR002178">
    <property type="entry name" value="PTS_EIIA_type-2_dom"/>
</dbReference>
<dbReference type="AlphaFoldDB" id="U2JGC9"/>
<evidence type="ECO:0000256" key="8">
    <source>
        <dbReference type="ARBA" id="ARBA00037387"/>
    </source>
</evidence>
<keyword evidence="4" id="KW-0597">Phosphoprotein</keyword>
<dbReference type="Proteomes" id="UP000016617">
    <property type="component" value="Unassembled WGS sequence"/>
</dbReference>
<evidence type="ECO:0000256" key="3">
    <source>
        <dbReference type="ARBA" id="ARBA00022490"/>
    </source>
</evidence>
<feature type="domain" description="PTS EIIB type-2" evidence="12">
    <location>
        <begin position="12"/>
        <end position="100"/>
    </location>
</feature>
<evidence type="ECO:0000313" key="13">
    <source>
        <dbReference type="EMBL" id="ERJ78865.1"/>
    </source>
</evidence>
<evidence type="ECO:0000256" key="10">
    <source>
        <dbReference type="ARBA" id="ARBA00042072"/>
    </source>
</evidence>
<evidence type="ECO:0000256" key="5">
    <source>
        <dbReference type="ARBA" id="ARBA00022679"/>
    </source>
</evidence>
<dbReference type="InterPro" id="IPR013011">
    <property type="entry name" value="PTS_EIIB_2"/>
</dbReference>
<evidence type="ECO:0000256" key="2">
    <source>
        <dbReference type="ARBA" id="ARBA00022448"/>
    </source>
</evidence>
<dbReference type="InterPro" id="IPR016152">
    <property type="entry name" value="PTrfase/Anion_transptr"/>
</dbReference>
<dbReference type="GO" id="GO:0005737">
    <property type="term" value="C:cytoplasm"/>
    <property type="evidence" value="ECO:0007669"/>
    <property type="project" value="UniProtKB-SubCell"/>
</dbReference>
<dbReference type="CDD" id="cd05568">
    <property type="entry name" value="PTS_IIB_bgl_like"/>
    <property type="match status" value="1"/>
</dbReference>
<dbReference type="Gene3D" id="3.40.50.2300">
    <property type="match status" value="1"/>
</dbReference>
<dbReference type="PANTHER" id="PTHR36203:SF1">
    <property type="entry name" value="ASCORBATE-SPECIFIC PTS SYSTEM EIIA COMPONENT"/>
    <property type="match status" value="1"/>
</dbReference>
<evidence type="ECO:0000256" key="7">
    <source>
        <dbReference type="ARBA" id="ARBA00022777"/>
    </source>
</evidence>
<dbReference type="PROSITE" id="PS51099">
    <property type="entry name" value="PTS_EIIB_TYPE_2"/>
    <property type="match status" value="1"/>
</dbReference>
<dbReference type="GO" id="GO:0009401">
    <property type="term" value="P:phosphoenolpyruvate-dependent sugar phosphotransferase system"/>
    <property type="evidence" value="ECO:0007669"/>
    <property type="project" value="UniProtKB-KW"/>
</dbReference>
<reference evidence="13 14" key="1">
    <citation type="submission" date="2013-06" db="EMBL/GenBank/DDBJ databases">
        <authorList>
            <person name="Weinstock G."/>
            <person name="Sodergren E."/>
            <person name="Lobos E.A."/>
            <person name="Fulton L."/>
            <person name="Fulton R."/>
            <person name="Courtney L."/>
            <person name="Fronick C."/>
            <person name="O'Laughlin M."/>
            <person name="Godfrey J."/>
            <person name="Wilson R.M."/>
            <person name="Miner T."/>
            <person name="Farmer C."/>
            <person name="Delehaunty K."/>
            <person name="Cordes M."/>
            <person name="Minx P."/>
            <person name="Tomlinson C."/>
            <person name="Chen J."/>
            <person name="Wollam A."/>
            <person name="Pepin K.H."/>
            <person name="Bhonagiri V."/>
            <person name="Zhang X."/>
            <person name="Warren W."/>
            <person name="Mitreva M."/>
            <person name="Mardis E.R."/>
            <person name="Wilson R.K."/>
        </authorList>
    </citation>
    <scope>NUCLEOTIDE SEQUENCE [LARGE SCALE GENOMIC DNA]</scope>
    <source>
        <strain evidence="13 14">W1703</strain>
    </source>
</reference>
<dbReference type="InterPro" id="IPR051351">
    <property type="entry name" value="Ascorbate-PTS_EIIA_comp"/>
</dbReference>
<name>U2JGC9_9STRE</name>
<keyword evidence="2" id="KW-0813">Transport</keyword>
<dbReference type="SUPFAM" id="SSF52794">
    <property type="entry name" value="PTS system IIB component-like"/>
    <property type="match status" value="1"/>
</dbReference>
<keyword evidence="5" id="KW-0808">Transferase</keyword>
<proteinExistence type="predicted"/>
<evidence type="ECO:0000256" key="4">
    <source>
        <dbReference type="ARBA" id="ARBA00022553"/>
    </source>
</evidence>
<feature type="domain" description="PTS EIIA type-2" evidence="11">
    <location>
        <begin position="156"/>
        <end position="241"/>
    </location>
</feature>
<dbReference type="GO" id="GO:0008982">
    <property type="term" value="F:protein-N(PI)-phosphohistidine-sugar phosphotransferase activity"/>
    <property type="evidence" value="ECO:0007669"/>
    <property type="project" value="InterPro"/>
</dbReference>
<dbReference type="EMBL" id="AWVA01000011">
    <property type="protein sequence ID" value="ERJ78865.1"/>
    <property type="molecule type" value="Genomic_DNA"/>
</dbReference>
<accession>U2JGC9</accession>
<dbReference type="HOGENOM" id="CLU_013442_0_1_9"/>
<dbReference type="Gene3D" id="3.40.930.10">
    <property type="entry name" value="Mannitol-specific EII, Chain A"/>
    <property type="match status" value="1"/>
</dbReference>
<protein>
    <recommendedName>
        <fullName evidence="9">Ascorbate-specific PTS system EIIA component</fullName>
    </recommendedName>
    <alternativeName>
        <fullName evidence="10">Ascorbate-specific phosphotransferase enzyme IIA component</fullName>
    </alternativeName>
</protein>
<organism evidence="13 14">
    <name type="scientific">Streptococcus sobrinus W1703</name>
    <dbReference type="NCBI Taxonomy" id="1227275"/>
    <lineage>
        <taxon>Bacteria</taxon>
        <taxon>Bacillati</taxon>
        <taxon>Bacillota</taxon>
        <taxon>Bacilli</taxon>
        <taxon>Lactobacillales</taxon>
        <taxon>Streptococcaceae</taxon>
        <taxon>Streptococcus</taxon>
    </lineage>
</organism>
<gene>
    <name evidence="13" type="ORF">HMPREF1557_00198</name>
</gene>
<comment type="subcellular location">
    <subcellularLocation>
        <location evidence="1">Cytoplasm</location>
    </subcellularLocation>
</comment>
<dbReference type="Pfam" id="PF00359">
    <property type="entry name" value="PTS_EIIA_2"/>
    <property type="match status" value="1"/>
</dbReference>
<evidence type="ECO:0000259" key="12">
    <source>
        <dbReference type="PROSITE" id="PS51099"/>
    </source>
</evidence>
<keyword evidence="3" id="KW-0963">Cytoplasm</keyword>
<sequence length="241" mass="28173">MSELNQNNEYWYRAIVICNHGIATGRLLAENLKEYFNIEVLAVLSSREINLVEKFDVDLVFSTVKLDYQVKPIMIMDTIFNEETKLMVHNFLETNRQYQRVIARKSDYTEMFQVLLKKIEANFGELTKNFYNDLEILFRKNGLTINQKEVQPMIQDVLSDDNISFEKGDFTWQEAIQEVSKPLLKKEIITENYVRTMIEDVEKYGPYIVIGPHLALAHDRPEDGAKRLGLSLAILYNRLPI</sequence>
<evidence type="ECO:0000313" key="14">
    <source>
        <dbReference type="Proteomes" id="UP000016617"/>
    </source>
</evidence>
<keyword evidence="6" id="KW-0598">Phosphotransferase system</keyword>
<evidence type="ECO:0000256" key="1">
    <source>
        <dbReference type="ARBA" id="ARBA00004496"/>
    </source>
</evidence>
<keyword evidence="7" id="KW-0418">Kinase</keyword>
<evidence type="ECO:0000259" key="11">
    <source>
        <dbReference type="PROSITE" id="PS51094"/>
    </source>
</evidence>